<dbReference type="InterPro" id="IPR036855">
    <property type="entry name" value="Znf_CCCH_sf"/>
</dbReference>
<dbReference type="RefSeq" id="XP_006675929.1">
    <property type="nucleotide sequence ID" value="XM_006675866.1"/>
</dbReference>
<keyword evidence="3 5" id="KW-0863">Zinc-finger</keyword>
<reference evidence="8 9" key="1">
    <citation type="submission" date="2009-12" db="EMBL/GenBank/DDBJ databases">
        <title>The draft genome of Batrachochytrium dendrobatidis.</title>
        <authorList>
            <consortium name="US DOE Joint Genome Institute (JGI-PGF)"/>
            <person name="Kuo A."/>
            <person name="Salamov A."/>
            <person name="Schmutz J."/>
            <person name="Lucas S."/>
            <person name="Pitluck S."/>
            <person name="Rosenblum E."/>
            <person name="Stajich J."/>
            <person name="Eisen M."/>
            <person name="Grigoriev I.V."/>
        </authorList>
    </citation>
    <scope>NUCLEOTIDE SEQUENCE [LARGE SCALE GENOMIC DNA]</scope>
    <source>
        <strain evidence="9">JAM81 / FGSC 10211</strain>
    </source>
</reference>
<dbReference type="GO" id="GO:0008270">
    <property type="term" value="F:zinc ion binding"/>
    <property type="evidence" value="ECO:0007669"/>
    <property type="project" value="UniProtKB-KW"/>
</dbReference>
<evidence type="ECO:0000313" key="8">
    <source>
        <dbReference type="EMBL" id="EGF82967.1"/>
    </source>
</evidence>
<feature type="compositionally biased region" description="Polar residues" evidence="6">
    <location>
        <begin position="277"/>
        <end position="286"/>
    </location>
</feature>
<feature type="domain" description="C3H1-type" evidence="7">
    <location>
        <begin position="189"/>
        <end position="215"/>
    </location>
</feature>
<keyword evidence="9" id="KW-1185">Reference proteome</keyword>
<evidence type="ECO:0000256" key="1">
    <source>
        <dbReference type="ARBA" id="ARBA00022723"/>
    </source>
</evidence>
<dbReference type="SMART" id="SM00356">
    <property type="entry name" value="ZnF_C3H1"/>
    <property type="match status" value="5"/>
</dbReference>
<feature type="region of interest" description="Disordered" evidence="6">
    <location>
        <begin position="265"/>
        <end position="357"/>
    </location>
</feature>
<dbReference type="OrthoDB" id="410307at2759"/>
<keyword evidence="4 5" id="KW-0862">Zinc</keyword>
<dbReference type="SUPFAM" id="SSF90229">
    <property type="entry name" value="CCCH zinc finger"/>
    <property type="match status" value="1"/>
</dbReference>
<feature type="compositionally biased region" description="Acidic residues" evidence="6">
    <location>
        <begin position="326"/>
        <end position="351"/>
    </location>
</feature>
<dbReference type="GeneID" id="18241761"/>
<evidence type="ECO:0000256" key="5">
    <source>
        <dbReference type="PROSITE-ProRule" id="PRU00723"/>
    </source>
</evidence>
<dbReference type="AlphaFoldDB" id="F4NRW6"/>
<evidence type="ECO:0000259" key="7">
    <source>
        <dbReference type="PROSITE" id="PS50103"/>
    </source>
</evidence>
<dbReference type="FunFam" id="4.10.1000.10:FF:000022">
    <property type="entry name" value="Zinc finger CCCH domain-containing protein 7"/>
    <property type="match status" value="1"/>
</dbReference>
<feature type="domain" description="C3H1-type" evidence="7">
    <location>
        <begin position="144"/>
        <end position="161"/>
    </location>
</feature>
<feature type="zinc finger region" description="C3H1-type" evidence="5">
    <location>
        <begin position="189"/>
        <end position="215"/>
    </location>
</feature>
<evidence type="ECO:0000313" key="9">
    <source>
        <dbReference type="Proteomes" id="UP000007241"/>
    </source>
</evidence>
<dbReference type="PANTHER" id="PTHR46156:SF1">
    <property type="entry name" value="ZINC FINGER CCCH DOMAIN-CONTAINING PROTEIN 3"/>
    <property type="match status" value="1"/>
</dbReference>
<keyword evidence="2" id="KW-0677">Repeat</keyword>
<keyword evidence="1 5" id="KW-0479">Metal-binding</keyword>
<dbReference type="InParanoid" id="F4NRW6"/>
<feature type="zinc finger region" description="C3H1-type" evidence="5">
    <location>
        <begin position="144"/>
        <end position="161"/>
    </location>
</feature>
<gene>
    <name evidence="8" type="ORF">BATDEDRAFT_84497</name>
</gene>
<evidence type="ECO:0000256" key="3">
    <source>
        <dbReference type="ARBA" id="ARBA00022771"/>
    </source>
</evidence>
<dbReference type="PANTHER" id="PTHR46156">
    <property type="entry name" value="CCCH ZINGC FINGER"/>
    <property type="match status" value="1"/>
</dbReference>
<name>F4NRW6_BATDJ</name>
<evidence type="ECO:0000256" key="4">
    <source>
        <dbReference type="ARBA" id="ARBA00022833"/>
    </source>
</evidence>
<dbReference type="STRING" id="684364.F4NRW6"/>
<dbReference type="EMBL" id="GL882879">
    <property type="protein sequence ID" value="EGF82967.1"/>
    <property type="molecule type" value="Genomic_DNA"/>
</dbReference>
<evidence type="ECO:0000256" key="6">
    <source>
        <dbReference type="SAM" id="MobiDB-lite"/>
    </source>
</evidence>
<dbReference type="InterPro" id="IPR000571">
    <property type="entry name" value="Znf_CCCH"/>
</dbReference>
<accession>F4NRW6</accession>
<dbReference type="Gene3D" id="4.10.1000.10">
    <property type="entry name" value="Zinc finger, CCCH-type"/>
    <property type="match status" value="2"/>
</dbReference>
<dbReference type="PROSITE" id="PS50103">
    <property type="entry name" value="ZF_C3H1"/>
    <property type="match status" value="3"/>
</dbReference>
<feature type="zinc finger region" description="C3H1-type" evidence="5">
    <location>
        <begin position="239"/>
        <end position="267"/>
    </location>
</feature>
<feature type="domain" description="C3H1-type" evidence="7">
    <location>
        <begin position="239"/>
        <end position="267"/>
    </location>
</feature>
<dbReference type="HOGENOM" id="CLU_719584_0_0_1"/>
<protein>
    <recommendedName>
        <fullName evidence="7">C3H1-type domain-containing protein</fullName>
    </recommendedName>
</protein>
<dbReference type="Proteomes" id="UP000007241">
    <property type="component" value="Unassembled WGS sequence"/>
</dbReference>
<organism evidence="8 9">
    <name type="scientific">Batrachochytrium dendrobatidis (strain JAM81 / FGSC 10211)</name>
    <name type="common">Frog chytrid fungus</name>
    <dbReference type="NCBI Taxonomy" id="684364"/>
    <lineage>
        <taxon>Eukaryota</taxon>
        <taxon>Fungi</taxon>
        <taxon>Fungi incertae sedis</taxon>
        <taxon>Chytridiomycota</taxon>
        <taxon>Chytridiomycota incertae sedis</taxon>
        <taxon>Chytridiomycetes</taxon>
        <taxon>Rhizophydiales</taxon>
        <taxon>Rhizophydiales incertae sedis</taxon>
        <taxon>Batrachochytrium</taxon>
    </lineage>
</organism>
<evidence type="ECO:0000256" key="2">
    <source>
        <dbReference type="ARBA" id="ARBA00022737"/>
    </source>
</evidence>
<dbReference type="OMA" id="MTLNNNR"/>
<sequence>MSKNKKLLVRDGMLYRSNSRTLISAALLTSDSKSDGSIHSDWKRNTTNMSYSNPVGNAYENNRHSYIKPNGFGLHKSKTLRRVNINGTEFMTDLSGRKLIRTTDANQGSIKSTPRNVLVNGVQFVRSKRGNLILAKTIQKTRQASGRCDKGDACRFIHDRRRIALCFSFLKTKTCNDMPDCKLSHEPTDATTPFCVHFERGRCSNEDCHYLHVKLSPGAHVCADFAKQGYCEKGSMCLQRHIFLCPDYEKNGECPLGEKCRLPHRSKTKPTRPVSYNDASRNGSSALLTEEDTDEELQLPPRPDFRQLQLDIQDVSFNSRNHDEKESMDDEVMKDDDFDSDVDDDSGESDTFESISNRQDIYTVDILSDEDSSRYSIDHDDVDD</sequence>
<proteinExistence type="predicted"/>